<evidence type="ECO:0008006" key="3">
    <source>
        <dbReference type="Google" id="ProtNLM"/>
    </source>
</evidence>
<dbReference type="Proteomes" id="UP000189161">
    <property type="component" value="Unassembled WGS sequence"/>
</dbReference>
<comment type="caution">
    <text evidence="1">The sequence shown here is derived from an EMBL/GenBank/DDBJ whole genome shotgun (WGS) entry which is preliminary data.</text>
</comment>
<organism evidence="1 2">
    <name type="scientific">Rodentibacter trehalosifermentans</name>
    <dbReference type="NCBI Taxonomy" id="1908263"/>
    <lineage>
        <taxon>Bacteria</taxon>
        <taxon>Pseudomonadati</taxon>
        <taxon>Pseudomonadota</taxon>
        <taxon>Gammaproteobacteria</taxon>
        <taxon>Pasteurellales</taxon>
        <taxon>Pasteurellaceae</taxon>
        <taxon>Rodentibacter</taxon>
    </lineage>
</organism>
<sequence>MEMATEDLARAIDNGNISKNKFTPSQLEAIYRKDSKIPGFTWHHNQETGKMQLVDYDIHKKTGHIGWEGMKNGK</sequence>
<protein>
    <recommendedName>
        <fullName evidence="3">HNH endonuclease</fullName>
    </recommendedName>
</protein>
<proteinExistence type="predicted"/>
<dbReference type="Pfam" id="PF12639">
    <property type="entry name" value="Colicin-DNase"/>
    <property type="match status" value="1"/>
</dbReference>
<dbReference type="EMBL" id="MLHL01000121">
    <property type="protein sequence ID" value="OOF44465.1"/>
    <property type="molecule type" value="Genomic_DNA"/>
</dbReference>
<accession>A0A1V3IQD5</accession>
<evidence type="ECO:0000313" key="2">
    <source>
        <dbReference type="Proteomes" id="UP000189161"/>
    </source>
</evidence>
<reference evidence="1 2" key="1">
    <citation type="submission" date="2016-10" db="EMBL/GenBank/DDBJ databases">
        <title>Rodentibacter gen. nov. and new species.</title>
        <authorList>
            <person name="Christensen H."/>
        </authorList>
    </citation>
    <scope>NUCLEOTIDE SEQUENCE [LARGE SCALE GENOMIC DNA]</scope>
    <source>
        <strain evidence="1 2">H1987082031</strain>
    </source>
</reference>
<dbReference type="AlphaFoldDB" id="A0A1V3IQD5"/>
<evidence type="ECO:0000313" key="1">
    <source>
        <dbReference type="EMBL" id="OOF44465.1"/>
    </source>
</evidence>
<name>A0A1V3IQD5_9PAST</name>
<keyword evidence="2" id="KW-1185">Reference proteome</keyword>
<gene>
    <name evidence="1" type="ORF">BKK52_13080</name>
</gene>